<dbReference type="AlphaFoldDB" id="G8WT06"/>
<dbReference type="EMBL" id="CP003219">
    <property type="protein sequence ID" value="AEW96712.1"/>
    <property type="molecule type" value="Genomic_DNA"/>
</dbReference>
<sequence>MGSAPFVAGDPAVVPAVEGALEGFGGVLAGGLIHGALQPGGR</sequence>
<dbReference type="HOGENOM" id="CLU_3258283_0_0_11"/>
<keyword evidence="2" id="KW-1185">Reference proteome</keyword>
<accession>G8WT06</accession>
<name>G8WT06_STREN</name>
<dbReference type="Proteomes" id="UP000007842">
    <property type="component" value="Chromosome"/>
</dbReference>
<gene>
    <name evidence="1" type="ordered locus">SCATT_43410</name>
</gene>
<reference evidence="2" key="1">
    <citation type="submission" date="2011-12" db="EMBL/GenBank/DDBJ databases">
        <title>Complete genome sequence of Streptomyces cattleya strain DSM 46488.</title>
        <authorList>
            <person name="Ou H.-Y."/>
            <person name="Li P."/>
            <person name="Zhao C."/>
            <person name="O'Hagan D."/>
            <person name="Deng Z."/>
        </authorList>
    </citation>
    <scope>NUCLEOTIDE SEQUENCE [LARGE SCALE GENOMIC DNA]</scope>
    <source>
        <strain evidence="2">ATCC 35852 / DSM 46488 / JCM 4925 / NBRC 14057 / NRRL 8057</strain>
    </source>
</reference>
<proteinExistence type="predicted"/>
<evidence type="ECO:0000313" key="1">
    <source>
        <dbReference type="EMBL" id="AEW96712.1"/>
    </source>
</evidence>
<protein>
    <submittedName>
        <fullName evidence="1">Uncharacterized protein</fullName>
    </submittedName>
</protein>
<evidence type="ECO:0000313" key="2">
    <source>
        <dbReference type="Proteomes" id="UP000007842"/>
    </source>
</evidence>
<dbReference type="KEGG" id="scy:SCATT_43410"/>
<organism evidence="1 2">
    <name type="scientific">Streptantibioticus cattleyicolor (strain ATCC 35852 / DSM 46488 / JCM 4925 / NBRC 14057 / NRRL 8057)</name>
    <name type="common">Streptomyces cattleya</name>
    <dbReference type="NCBI Taxonomy" id="1003195"/>
    <lineage>
        <taxon>Bacteria</taxon>
        <taxon>Bacillati</taxon>
        <taxon>Actinomycetota</taxon>
        <taxon>Actinomycetes</taxon>
        <taxon>Kitasatosporales</taxon>
        <taxon>Streptomycetaceae</taxon>
        <taxon>Streptantibioticus</taxon>
    </lineage>
</organism>